<name>A0A9D9DMZ7_9BACT</name>
<reference evidence="2" key="1">
    <citation type="submission" date="2020-10" db="EMBL/GenBank/DDBJ databases">
        <authorList>
            <person name="Gilroy R."/>
        </authorList>
    </citation>
    <scope>NUCLEOTIDE SEQUENCE</scope>
    <source>
        <strain evidence="2">15467</strain>
    </source>
</reference>
<gene>
    <name evidence="2" type="ORF">IAC68_05480</name>
</gene>
<sequence>MRRIKTLFGTVLTITASAVFLAGCSNSPKPEESATAFLNAYLSADYATAAAMCTEELSAFLNESVKEFEALPDSVKSIIKRHTSYMTPHVDSIARTGSQDTLVVCYTIVKNDPADTLATGTAEQLINSRLSIVKEGEEWKVAALNEI</sequence>
<comment type="caution">
    <text evidence="2">The sequence shown here is derived from an EMBL/GenBank/DDBJ whole genome shotgun (WGS) entry which is preliminary data.</text>
</comment>
<accession>A0A9D9DMZ7</accession>
<evidence type="ECO:0000313" key="3">
    <source>
        <dbReference type="Proteomes" id="UP000823635"/>
    </source>
</evidence>
<keyword evidence="1" id="KW-0732">Signal</keyword>
<feature type="signal peptide" evidence="1">
    <location>
        <begin position="1"/>
        <end position="21"/>
    </location>
</feature>
<dbReference type="EMBL" id="JADINB010000124">
    <property type="protein sequence ID" value="MBO8429361.1"/>
    <property type="molecule type" value="Genomic_DNA"/>
</dbReference>
<evidence type="ECO:0000256" key="1">
    <source>
        <dbReference type="SAM" id="SignalP"/>
    </source>
</evidence>
<dbReference type="Proteomes" id="UP000823635">
    <property type="component" value="Unassembled WGS sequence"/>
</dbReference>
<protein>
    <submittedName>
        <fullName evidence="2">Uncharacterized protein</fullName>
    </submittedName>
</protein>
<dbReference type="PROSITE" id="PS51257">
    <property type="entry name" value="PROKAR_LIPOPROTEIN"/>
    <property type="match status" value="1"/>
</dbReference>
<organism evidence="2 3">
    <name type="scientific">Candidatus Egerieousia excrementavium</name>
    <dbReference type="NCBI Taxonomy" id="2840778"/>
    <lineage>
        <taxon>Bacteria</taxon>
        <taxon>Pseudomonadati</taxon>
        <taxon>Bacteroidota</taxon>
        <taxon>Bacteroidia</taxon>
        <taxon>Bacteroidales</taxon>
        <taxon>Candidatus Egerieousia</taxon>
    </lineage>
</organism>
<reference evidence="2" key="2">
    <citation type="journal article" date="2021" name="PeerJ">
        <title>Extensive microbial diversity within the chicken gut microbiome revealed by metagenomics and culture.</title>
        <authorList>
            <person name="Gilroy R."/>
            <person name="Ravi A."/>
            <person name="Getino M."/>
            <person name="Pursley I."/>
            <person name="Horton D.L."/>
            <person name="Alikhan N.F."/>
            <person name="Baker D."/>
            <person name="Gharbi K."/>
            <person name="Hall N."/>
            <person name="Watson M."/>
            <person name="Adriaenssens E.M."/>
            <person name="Foster-Nyarko E."/>
            <person name="Jarju S."/>
            <person name="Secka A."/>
            <person name="Antonio M."/>
            <person name="Oren A."/>
            <person name="Chaudhuri R.R."/>
            <person name="La Ragione R."/>
            <person name="Hildebrand F."/>
            <person name="Pallen M.J."/>
        </authorList>
    </citation>
    <scope>NUCLEOTIDE SEQUENCE</scope>
    <source>
        <strain evidence="2">15467</strain>
    </source>
</reference>
<dbReference type="AlphaFoldDB" id="A0A9D9DMZ7"/>
<feature type="chain" id="PRO_5039704814" evidence="1">
    <location>
        <begin position="22"/>
        <end position="147"/>
    </location>
</feature>
<evidence type="ECO:0000313" key="2">
    <source>
        <dbReference type="EMBL" id="MBO8429361.1"/>
    </source>
</evidence>
<proteinExistence type="predicted"/>